<feature type="non-terminal residue" evidence="1">
    <location>
        <position position="55"/>
    </location>
</feature>
<reference evidence="1 2" key="1">
    <citation type="submission" date="2015-11" db="EMBL/GenBank/DDBJ databases">
        <title>Genomic analysis of 38 Legionella species identifies large and diverse effector repertoires.</title>
        <authorList>
            <person name="Burstein D."/>
            <person name="Amaro F."/>
            <person name="Zusman T."/>
            <person name="Lifshitz Z."/>
            <person name="Cohen O."/>
            <person name="Gilbert J.A."/>
            <person name="Pupko T."/>
            <person name="Shuman H.A."/>
            <person name="Segal G."/>
        </authorList>
    </citation>
    <scope>NUCLEOTIDE SEQUENCE [LARGE SCALE GENOMIC DNA]</scope>
    <source>
        <strain evidence="1 2">ATCC 49655</strain>
    </source>
</reference>
<keyword evidence="2" id="KW-1185">Reference proteome</keyword>
<comment type="caution">
    <text evidence="1">The sequence shown here is derived from an EMBL/GenBank/DDBJ whole genome shotgun (WGS) entry which is preliminary data.</text>
</comment>
<organism evidence="1 2">
    <name type="scientific">Legionella shakespearei DSM 23087</name>
    <dbReference type="NCBI Taxonomy" id="1122169"/>
    <lineage>
        <taxon>Bacteria</taxon>
        <taxon>Pseudomonadati</taxon>
        <taxon>Pseudomonadota</taxon>
        <taxon>Gammaproteobacteria</taxon>
        <taxon>Legionellales</taxon>
        <taxon>Legionellaceae</taxon>
        <taxon>Legionella</taxon>
    </lineage>
</organism>
<dbReference type="AlphaFoldDB" id="A0A0W0YIW1"/>
<protein>
    <submittedName>
        <fullName evidence="1">H gluconate symporter</fullName>
    </submittedName>
</protein>
<proteinExistence type="predicted"/>
<evidence type="ECO:0000313" key="1">
    <source>
        <dbReference type="EMBL" id="KTD56832.1"/>
    </source>
</evidence>
<name>A0A0W0YIW1_9GAMM</name>
<dbReference type="Proteomes" id="UP000054600">
    <property type="component" value="Unassembled WGS sequence"/>
</dbReference>
<dbReference type="eggNOG" id="COG2610">
    <property type="taxonomic scope" value="Bacteria"/>
</dbReference>
<gene>
    <name evidence="1" type="primary">gntT_2</name>
    <name evidence="1" type="ORF">Lsha_2765</name>
</gene>
<evidence type="ECO:0000313" key="2">
    <source>
        <dbReference type="Proteomes" id="UP000054600"/>
    </source>
</evidence>
<dbReference type="EMBL" id="LNYW01000071">
    <property type="protein sequence ID" value="KTD56832.1"/>
    <property type="molecule type" value="Genomic_DNA"/>
</dbReference>
<accession>A0A0W0YIW1</accession>
<sequence>MDRIKIYKKTVALMQHYRCIKATPNMFAAMGFAGSENVKAMIQNGLVVTAVQVGF</sequence>